<evidence type="ECO:0000313" key="2">
    <source>
        <dbReference type="Proteomes" id="UP000235371"/>
    </source>
</evidence>
<dbReference type="AlphaFoldDB" id="A0A2J6T1I9"/>
<dbReference type="RefSeq" id="XP_024733791.1">
    <property type="nucleotide sequence ID" value="XM_024887060.1"/>
</dbReference>
<proteinExistence type="predicted"/>
<protein>
    <submittedName>
        <fullName evidence="1">Uncharacterized protein</fullName>
    </submittedName>
</protein>
<name>A0A2J6T1I9_9HELO</name>
<dbReference type="InParanoid" id="A0A2J6T1I9"/>
<accession>A0A2J6T1I9</accession>
<dbReference type="GeneID" id="36595136"/>
<keyword evidence="2" id="KW-1185">Reference proteome</keyword>
<sequence>MRGRDKLIGCAGRWGLGRDGFEISIALLPRSRGLLRPVPPLIGEVFDASSRSAYAHASALAHSKGHVSQGAAGTGAGSGERERWAKNIERGGRVLEAVNSREIRGSRTTNDFARRRVRQAVHREYLLIEQTETWCDFDRPGCGLDIKESRVRPEGTRLWASVLPFGKPCCLGEPQVTSAMPGGSPILPPADHGIFWETFRNQHESSCVHCISARRDQSVTQDRQHPQSEKKIPGTESIMCASKLSVLRYPELSLLPISGSSQGMLDDAKIERVRGTR</sequence>
<organism evidence="1 2">
    <name type="scientific">Hyaloscypha bicolor E</name>
    <dbReference type="NCBI Taxonomy" id="1095630"/>
    <lineage>
        <taxon>Eukaryota</taxon>
        <taxon>Fungi</taxon>
        <taxon>Dikarya</taxon>
        <taxon>Ascomycota</taxon>
        <taxon>Pezizomycotina</taxon>
        <taxon>Leotiomycetes</taxon>
        <taxon>Helotiales</taxon>
        <taxon>Hyaloscyphaceae</taxon>
        <taxon>Hyaloscypha</taxon>
        <taxon>Hyaloscypha bicolor</taxon>
    </lineage>
</organism>
<dbReference type="EMBL" id="KZ613847">
    <property type="protein sequence ID" value="PMD56887.1"/>
    <property type="molecule type" value="Genomic_DNA"/>
</dbReference>
<evidence type="ECO:0000313" key="1">
    <source>
        <dbReference type="EMBL" id="PMD56887.1"/>
    </source>
</evidence>
<gene>
    <name evidence="1" type="ORF">K444DRAFT_665361</name>
</gene>
<reference evidence="1 2" key="1">
    <citation type="submission" date="2016-04" db="EMBL/GenBank/DDBJ databases">
        <title>A degradative enzymes factory behind the ericoid mycorrhizal symbiosis.</title>
        <authorList>
            <consortium name="DOE Joint Genome Institute"/>
            <person name="Martino E."/>
            <person name="Morin E."/>
            <person name="Grelet G."/>
            <person name="Kuo A."/>
            <person name="Kohler A."/>
            <person name="Daghino S."/>
            <person name="Barry K."/>
            <person name="Choi C."/>
            <person name="Cichocki N."/>
            <person name="Clum A."/>
            <person name="Copeland A."/>
            <person name="Hainaut M."/>
            <person name="Haridas S."/>
            <person name="Labutti K."/>
            <person name="Lindquist E."/>
            <person name="Lipzen A."/>
            <person name="Khouja H.-R."/>
            <person name="Murat C."/>
            <person name="Ohm R."/>
            <person name="Olson A."/>
            <person name="Spatafora J."/>
            <person name="Veneault-Fourrey C."/>
            <person name="Henrissat B."/>
            <person name="Grigoriev I."/>
            <person name="Martin F."/>
            <person name="Perotto S."/>
        </authorList>
    </citation>
    <scope>NUCLEOTIDE SEQUENCE [LARGE SCALE GENOMIC DNA]</scope>
    <source>
        <strain evidence="1 2">E</strain>
    </source>
</reference>
<dbReference type="Proteomes" id="UP000235371">
    <property type="component" value="Unassembled WGS sequence"/>
</dbReference>